<name>A0A8H5B7N5_9AGAR</name>
<dbReference type="GO" id="GO:0006081">
    <property type="term" value="P:aldehyde metabolic process"/>
    <property type="evidence" value="ECO:0007669"/>
    <property type="project" value="InterPro"/>
</dbReference>
<gene>
    <name evidence="6" type="ORF">D9619_012028</name>
</gene>
<feature type="domain" description="Aldehyde dehydrogenase" evidence="5">
    <location>
        <begin position="4"/>
        <end position="105"/>
    </location>
</feature>
<protein>
    <recommendedName>
        <fullName evidence="5">Aldehyde dehydrogenase domain-containing protein</fullName>
    </recommendedName>
</protein>
<dbReference type="Gene3D" id="3.40.605.10">
    <property type="entry name" value="Aldehyde Dehydrogenase, Chain A, domain 1"/>
    <property type="match status" value="2"/>
</dbReference>
<dbReference type="GO" id="GO:0005737">
    <property type="term" value="C:cytoplasm"/>
    <property type="evidence" value="ECO:0007669"/>
    <property type="project" value="TreeGrafter"/>
</dbReference>
<evidence type="ECO:0000313" key="7">
    <source>
        <dbReference type="Proteomes" id="UP000567179"/>
    </source>
</evidence>
<evidence type="ECO:0000256" key="4">
    <source>
        <dbReference type="RuleBase" id="RU003345"/>
    </source>
</evidence>
<dbReference type="GO" id="GO:0004029">
    <property type="term" value="F:aldehyde dehydrogenase (NAD+) activity"/>
    <property type="evidence" value="ECO:0007669"/>
    <property type="project" value="TreeGrafter"/>
</dbReference>
<evidence type="ECO:0000256" key="3">
    <source>
        <dbReference type="PROSITE-ProRule" id="PRU10007"/>
    </source>
</evidence>
<reference evidence="6 7" key="1">
    <citation type="journal article" date="2020" name="ISME J.">
        <title>Uncovering the hidden diversity of litter-decomposition mechanisms in mushroom-forming fungi.</title>
        <authorList>
            <person name="Floudas D."/>
            <person name="Bentzer J."/>
            <person name="Ahren D."/>
            <person name="Johansson T."/>
            <person name="Persson P."/>
            <person name="Tunlid A."/>
        </authorList>
    </citation>
    <scope>NUCLEOTIDE SEQUENCE [LARGE SCALE GENOMIC DNA]</scope>
    <source>
        <strain evidence="6 7">CBS 101986</strain>
    </source>
</reference>
<dbReference type="Pfam" id="PF00171">
    <property type="entry name" value="Aldedh"/>
    <property type="match status" value="1"/>
</dbReference>
<dbReference type="PROSITE" id="PS00687">
    <property type="entry name" value="ALDEHYDE_DEHYDR_GLU"/>
    <property type="match status" value="1"/>
</dbReference>
<evidence type="ECO:0000256" key="1">
    <source>
        <dbReference type="ARBA" id="ARBA00009986"/>
    </source>
</evidence>
<sequence>MAPLCGAIGAGCCALIKPSEVAPHSVTFIYDNLGKYLDTNCFKVVLGEVPEITKVLELKWHHICYTGNGRIARVISHAAAEHLTPLTLELGGKSPVILHASPDLEMFGPILPIMAVDSVQDAINYVNSQDHALVVYGFATNESVKKQIIDHTTSGGVTFSDTFGYLALGELPFGGVGKSGHGRRFLKYSVWSQYSE</sequence>
<dbReference type="Proteomes" id="UP000567179">
    <property type="component" value="Unassembled WGS sequence"/>
</dbReference>
<keyword evidence="7" id="KW-1185">Reference proteome</keyword>
<dbReference type="SUPFAM" id="SSF53720">
    <property type="entry name" value="ALDH-like"/>
    <property type="match status" value="1"/>
</dbReference>
<dbReference type="EMBL" id="JAACJJ010000031">
    <property type="protein sequence ID" value="KAF5318092.1"/>
    <property type="molecule type" value="Genomic_DNA"/>
</dbReference>
<feature type="active site" evidence="3">
    <location>
        <position position="89"/>
    </location>
</feature>
<proteinExistence type="inferred from homology"/>
<dbReference type="InterPro" id="IPR012394">
    <property type="entry name" value="Aldehyde_DH_NAD(P)"/>
</dbReference>
<dbReference type="InterPro" id="IPR016161">
    <property type="entry name" value="Ald_DH/histidinol_DH"/>
</dbReference>
<dbReference type="AlphaFoldDB" id="A0A8H5B7N5"/>
<dbReference type="PANTHER" id="PTHR43570">
    <property type="entry name" value="ALDEHYDE DEHYDROGENASE"/>
    <property type="match status" value="1"/>
</dbReference>
<dbReference type="OrthoDB" id="440325at2759"/>
<dbReference type="InterPro" id="IPR016162">
    <property type="entry name" value="Ald_DH_N"/>
</dbReference>
<dbReference type="Gene3D" id="3.40.309.10">
    <property type="entry name" value="Aldehyde Dehydrogenase, Chain A, domain 2"/>
    <property type="match status" value="2"/>
</dbReference>
<comment type="similarity">
    <text evidence="1 4">Belongs to the aldehyde dehydrogenase family.</text>
</comment>
<evidence type="ECO:0000259" key="5">
    <source>
        <dbReference type="Pfam" id="PF00171"/>
    </source>
</evidence>
<dbReference type="InterPro" id="IPR029510">
    <property type="entry name" value="Ald_DH_CS_GLU"/>
</dbReference>
<dbReference type="InterPro" id="IPR015590">
    <property type="entry name" value="Aldehyde_DH_dom"/>
</dbReference>
<evidence type="ECO:0000313" key="6">
    <source>
        <dbReference type="EMBL" id="KAF5318092.1"/>
    </source>
</evidence>
<dbReference type="InterPro" id="IPR016163">
    <property type="entry name" value="Ald_DH_C"/>
</dbReference>
<comment type="caution">
    <text evidence="6">The sequence shown here is derived from an EMBL/GenBank/DDBJ whole genome shotgun (WGS) entry which is preliminary data.</text>
</comment>
<organism evidence="6 7">
    <name type="scientific">Psilocybe cf. subviscida</name>
    <dbReference type="NCBI Taxonomy" id="2480587"/>
    <lineage>
        <taxon>Eukaryota</taxon>
        <taxon>Fungi</taxon>
        <taxon>Dikarya</taxon>
        <taxon>Basidiomycota</taxon>
        <taxon>Agaricomycotina</taxon>
        <taxon>Agaricomycetes</taxon>
        <taxon>Agaricomycetidae</taxon>
        <taxon>Agaricales</taxon>
        <taxon>Agaricineae</taxon>
        <taxon>Strophariaceae</taxon>
        <taxon>Psilocybe</taxon>
    </lineage>
</organism>
<keyword evidence="2 4" id="KW-0560">Oxidoreductase</keyword>
<accession>A0A8H5B7N5</accession>
<dbReference type="PANTHER" id="PTHR43570:SF16">
    <property type="entry name" value="ALDEHYDE DEHYDROGENASE TYPE III, ISOFORM Q"/>
    <property type="match status" value="1"/>
</dbReference>
<evidence type="ECO:0000256" key="2">
    <source>
        <dbReference type="ARBA" id="ARBA00023002"/>
    </source>
</evidence>